<evidence type="ECO:0008006" key="5">
    <source>
        <dbReference type="Google" id="ProtNLM"/>
    </source>
</evidence>
<dbReference type="Proteomes" id="UP001515480">
    <property type="component" value="Unassembled WGS sequence"/>
</dbReference>
<evidence type="ECO:0000256" key="2">
    <source>
        <dbReference type="SAM" id="MobiDB-lite"/>
    </source>
</evidence>
<dbReference type="GO" id="GO:0032511">
    <property type="term" value="P:late endosome to vacuole transport via multivesicular body sorting pathway"/>
    <property type="evidence" value="ECO:0007669"/>
    <property type="project" value="TreeGrafter"/>
</dbReference>
<feature type="region of interest" description="Disordered" evidence="2">
    <location>
        <begin position="208"/>
        <end position="241"/>
    </location>
</feature>
<dbReference type="Gene3D" id="1.10.287.1060">
    <property type="entry name" value="ESAT-6-like"/>
    <property type="match status" value="1"/>
</dbReference>
<dbReference type="GO" id="GO:0005771">
    <property type="term" value="C:multivesicular body"/>
    <property type="evidence" value="ECO:0007669"/>
    <property type="project" value="TreeGrafter"/>
</dbReference>
<organism evidence="3 4">
    <name type="scientific">Prymnesium parvum</name>
    <name type="common">Toxic golden alga</name>
    <dbReference type="NCBI Taxonomy" id="97485"/>
    <lineage>
        <taxon>Eukaryota</taxon>
        <taxon>Haptista</taxon>
        <taxon>Haptophyta</taxon>
        <taxon>Prymnesiophyceae</taxon>
        <taxon>Prymnesiales</taxon>
        <taxon>Prymnesiaceae</taxon>
        <taxon>Prymnesium</taxon>
    </lineage>
</organism>
<dbReference type="InterPro" id="IPR005024">
    <property type="entry name" value="Snf7_fam"/>
</dbReference>
<reference evidence="3 4" key="1">
    <citation type="journal article" date="2024" name="Science">
        <title>Giant polyketide synthase enzymes in the biosynthesis of giant marine polyether toxins.</title>
        <authorList>
            <person name="Fallon T.R."/>
            <person name="Shende V.V."/>
            <person name="Wierzbicki I.H."/>
            <person name="Pendleton A.L."/>
            <person name="Watervoot N.F."/>
            <person name="Auber R.P."/>
            <person name="Gonzalez D.J."/>
            <person name="Wisecaver J.H."/>
            <person name="Moore B.S."/>
        </authorList>
    </citation>
    <scope>NUCLEOTIDE SEQUENCE [LARGE SCALE GENOMIC DNA]</scope>
    <source>
        <strain evidence="3 4">12B1</strain>
    </source>
</reference>
<feature type="region of interest" description="Disordered" evidence="2">
    <location>
        <begin position="1"/>
        <end position="24"/>
    </location>
</feature>
<name>A0AB34JPN0_PRYPA</name>
<sequence>MNLFGKKRPPPPATSVNNSGSVTVQETGTAIAKLRDATETLEKREEHLYRKIDNEIKQAQQFSKQNKKKEALTCIKRKKMFEKQLEQLSNAKMTLEAQRLALENMNINRETLEAQKAGVAAMAAATKSMGGVDAVEETMDAVEEGLVDADEIGQALGRSVAMPGLDADEDDMLAELEALEQADLDSQLGNVNLGASADDEADLMRVMPSAPMPSAPKTAVKPREMTEEERELAELEASMAM</sequence>
<accession>A0AB34JPN0</accession>
<dbReference type="AlphaFoldDB" id="A0AB34JPN0"/>
<feature type="coiled-coil region" evidence="1">
    <location>
        <begin position="78"/>
        <end position="115"/>
    </location>
</feature>
<proteinExistence type="predicted"/>
<evidence type="ECO:0000313" key="4">
    <source>
        <dbReference type="Proteomes" id="UP001515480"/>
    </source>
</evidence>
<dbReference type="GO" id="GO:0006900">
    <property type="term" value="P:vesicle budding from membrane"/>
    <property type="evidence" value="ECO:0007669"/>
    <property type="project" value="TreeGrafter"/>
</dbReference>
<dbReference type="PANTHER" id="PTHR22761">
    <property type="entry name" value="CHARGED MULTIVESICULAR BODY PROTEIN"/>
    <property type="match status" value="1"/>
</dbReference>
<dbReference type="Pfam" id="PF03357">
    <property type="entry name" value="Snf7"/>
    <property type="match status" value="1"/>
</dbReference>
<gene>
    <name evidence="3" type="ORF">AB1Y20_017646</name>
</gene>
<dbReference type="Gene3D" id="6.10.250.1710">
    <property type="match status" value="1"/>
</dbReference>
<protein>
    <recommendedName>
        <fullName evidence="5">Charged multivesicular body protein 4b</fullName>
    </recommendedName>
</protein>
<evidence type="ECO:0000313" key="3">
    <source>
        <dbReference type="EMBL" id="KAL1522668.1"/>
    </source>
</evidence>
<feature type="compositionally biased region" description="Polar residues" evidence="2">
    <location>
        <begin position="14"/>
        <end position="24"/>
    </location>
</feature>
<keyword evidence="4" id="KW-1185">Reference proteome</keyword>
<keyword evidence="1" id="KW-0175">Coiled coil</keyword>
<evidence type="ECO:0000256" key="1">
    <source>
        <dbReference type="SAM" id="Coils"/>
    </source>
</evidence>
<comment type="caution">
    <text evidence="3">The sequence shown here is derived from an EMBL/GenBank/DDBJ whole genome shotgun (WGS) entry which is preliminary data.</text>
</comment>
<dbReference type="EMBL" id="JBGBPQ010000006">
    <property type="protein sequence ID" value="KAL1522668.1"/>
    <property type="molecule type" value="Genomic_DNA"/>
</dbReference>